<dbReference type="PANTHER" id="PTHR48111:SF69">
    <property type="entry name" value="RESPONSE REGULATOR RECEIVER"/>
    <property type="match status" value="1"/>
</dbReference>
<keyword evidence="6" id="KW-1185">Reference proteome</keyword>
<dbReference type="GO" id="GO:0005829">
    <property type="term" value="C:cytosol"/>
    <property type="evidence" value="ECO:0007669"/>
    <property type="project" value="TreeGrafter"/>
</dbReference>
<sequence>MAAQRRSATARATRAASRRSCACRWKPANWSPPVADPEGTAPSAPLRTLIVDDEPLAVERMQVICARIEGISVIGTASDGQAALRLIEALGPDLVLLDLTMPETDGLAVARKLGGQPGAPAVIFVTAHDEFAVEAFDLDAVDYVLKPVAPDRLQRAVARVISRRGERSQPQASRWLEEFWVPHRSELVRVAATEVHRIDAERDYVRLHVGGHGAGQGAGQGAGGQSYLLLQTITSLEERLDPERFIRIHRSCILQRNHVTGLRHEGLGVWSAETADGQALRIGRTYLPAVKKMAGRG</sequence>
<dbReference type="Proteomes" id="UP000465810">
    <property type="component" value="Unassembled WGS sequence"/>
</dbReference>
<dbReference type="InterPro" id="IPR039420">
    <property type="entry name" value="WalR-like"/>
</dbReference>
<dbReference type="SMART" id="SM00448">
    <property type="entry name" value="REC"/>
    <property type="match status" value="1"/>
</dbReference>
<dbReference type="InterPro" id="IPR011006">
    <property type="entry name" value="CheY-like_superfamily"/>
</dbReference>
<dbReference type="EMBL" id="WVTD01000001">
    <property type="protein sequence ID" value="MYL96586.1"/>
    <property type="molecule type" value="Genomic_DNA"/>
</dbReference>
<dbReference type="Pfam" id="PF04397">
    <property type="entry name" value="LytTR"/>
    <property type="match status" value="1"/>
</dbReference>
<feature type="domain" description="HTH LytTR-type" evidence="4">
    <location>
        <begin position="179"/>
        <end position="296"/>
    </location>
</feature>
<evidence type="ECO:0000259" key="3">
    <source>
        <dbReference type="PROSITE" id="PS50110"/>
    </source>
</evidence>
<dbReference type="SMART" id="SM00850">
    <property type="entry name" value="LytTR"/>
    <property type="match status" value="1"/>
</dbReference>
<dbReference type="SUPFAM" id="SSF52172">
    <property type="entry name" value="CheY-like"/>
    <property type="match status" value="1"/>
</dbReference>
<feature type="modified residue" description="4-aspartylphosphate" evidence="2">
    <location>
        <position position="98"/>
    </location>
</feature>
<keyword evidence="1" id="KW-0238">DNA-binding</keyword>
<dbReference type="PANTHER" id="PTHR48111">
    <property type="entry name" value="REGULATOR OF RPOS"/>
    <property type="match status" value="1"/>
</dbReference>
<dbReference type="Gene3D" id="2.40.50.1020">
    <property type="entry name" value="LytTr DNA-binding domain"/>
    <property type="match status" value="1"/>
</dbReference>
<dbReference type="GO" id="GO:0000156">
    <property type="term" value="F:phosphorelay response regulator activity"/>
    <property type="evidence" value="ECO:0007669"/>
    <property type="project" value="TreeGrafter"/>
</dbReference>
<evidence type="ECO:0000256" key="1">
    <source>
        <dbReference type="ARBA" id="ARBA00023125"/>
    </source>
</evidence>
<proteinExistence type="predicted"/>
<dbReference type="PROSITE" id="PS50930">
    <property type="entry name" value="HTH_LYTTR"/>
    <property type="match status" value="1"/>
</dbReference>
<feature type="domain" description="Response regulatory" evidence="3">
    <location>
        <begin position="47"/>
        <end position="161"/>
    </location>
</feature>
<dbReference type="GO" id="GO:0032993">
    <property type="term" value="C:protein-DNA complex"/>
    <property type="evidence" value="ECO:0007669"/>
    <property type="project" value="TreeGrafter"/>
</dbReference>
<accession>A0A7X4GE34</accession>
<protein>
    <submittedName>
        <fullName evidence="5">Response regulator</fullName>
    </submittedName>
</protein>
<dbReference type="GO" id="GO:0006355">
    <property type="term" value="P:regulation of DNA-templated transcription"/>
    <property type="evidence" value="ECO:0007669"/>
    <property type="project" value="TreeGrafter"/>
</dbReference>
<keyword evidence="2" id="KW-0597">Phosphoprotein</keyword>
<gene>
    <name evidence="5" type="ORF">GR702_02200</name>
</gene>
<dbReference type="Pfam" id="PF00072">
    <property type="entry name" value="Response_reg"/>
    <property type="match status" value="1"/>
</dbReference>
<dbReference type="InterPro" id="IPR001789">
    <property type="entry name" value="Sig_transdc_resp-reg_receiver"/>
</dbReference>
<evidence type="ECO:0000313" key="6">
    <source>
        <dbReference type="Proteomes" id="UP000465810"/>
    </source>
</evidence>
<name>A0A7X4GE34_9SPHN</name>
<dbReference type="GO" id="GO:0000976">
    <property type="term" value="F:transcription cis-regulatory region binding"/>
    <property type="evidence" value="ECO:0007669"/>
    <property type="project" value="TreeGrafter"/>
</dbReference>
<dbReference type="InterPro" id="IPR007492">
    <property type="entry name" value="LytTR_DNA-bd_dom"/>
</dbReference>
<evidence type="ECO:0000256" key="2">
    <source>
        <dbReference type="PROSITE-ProRule" id="PRU00169"/>
    </source>
</evidence>
<evidence type="ECO:0000313" key="5">
    <source>
        <dbReference type="EMBL" id="MYL96586.1"/>
    </source>
</evidence>
<reference evidence="5 6" key="1">
    <citation type="submission" date="2019-12" db="EMBL/GenBank/DDBJ databases">
        <authorList>
            <person name="Feng G."/>
            <person name="Zhu H."/>
        </authorList>
    </citation>
    <scope>NUCLEOTIDE SEQUENCE [LARGE SCALE GENOMIC DNA]</scope>
    <source>
        <strain evidence="5 6">FGD1</strain>
    </source>
</reference>
<organism evidence="5 6">
    <name type="scientific">Novosphingobium silvae</name>
    <dbReference type="NCBI Taxonomy" id="2692619"/>
    <lineage>
        <taxon>Bacteria</taxon>
        <taxon>Pseudomonadati</taxon>
        <taxon>Pseudomonadota</taxon>
        <taxon>Alphaproteobacteria</taxon>
        <taxon>Sphingomonadales</taxon>
        <taxon>Sphingomonadaceae</taxon>
        <taxon>Novosphingobium</taxon>
    </lineage>
</organism>
<comment type="caution">
    <text evidence="5">The sequence shown here is derived from an EMBL/GenBank/DDBJ whole genome shotgun (WGS) entry which is preliminary data.</text>
</comment>
<dbReference type="AlphaFoldDB" id="A0A7X4GE34"/>
<dbReference type="PROSITE" id="PS50110">
    <property type="entry name" value="RESPONSE_REGULATORY"/>
    <property type="match status" value="1"/>
</dbReference>
<evidence type="ECO:0000259" key="4">
    <source>
        <dbReference type="PROSITE" id="PS50930"/>
    </source>
</evidence>
<dbReference type="Gene3D" id="3.40.50.2300">
    <property type="match status" value="1"/>
</dbReference>